<dbReference type="AlphaFoldDB" id="A0A2P2JE92"/>
<feature type="region of interest" description="Disordered" evidence="1">
    <location>
        <begin position="75"/>
        <end position="103"/>
    </location>
</feature>
<sequence>MSFSSSSRSRIVYSSSSSLALLVLVFLYLHIWLCLCPDCKAGATRMLAENGVAAKLKDSHRAPKRLPLHKFFHGSGASSFNKTEKGLEESKKAVPSCPDPLHN</sequence>
<organism evidence="3">
    <name type="scientific">Rhizophora mucronata</name>
    <name type="common">Asiatic mangrove</name>
    <dbReference type="NCBI Taxonomy" id="61149"/>
    <lineage>
        <taxon>Eukaryota</taxon>
        <taxon>Viridiplantae</taxon>
        <taxon>Streptophyta</taxon>
        <taxon>Embryophyta</taxon>
        <taxon>Tracheophyta</taxon>
        <taxon>Spermatophyta</taxon>
        <taxon>Magnoliopsida</taxon>
        <taxon>eudicotyledons</taxon>
        <taxon>Gunneridae</taxon>
        <taxon>Pentapetalae</taxon>
        <taxon>rosids</taxon>
        <taxon>fabids</taxon>
        <taxon>Malpighiales</taxon>
        <taxon>Rhizophoraceae</taxon>
        <taxon>Rhizophora</taxon>
    </lineage>
</organism>
<keyword evidence="2" id="KW-1133">Transmembrane helix</keyword>
<accession>A0A2P2JE92</accession>
<proteinExistence type="predicted"/>
<dbReference type="EMBL" id="GGEC01011309">
    <property type="protein sequence ID" value="MBW91792.1"/>
    <property type="molecule type" value="Transcribed_RNA"/>
</dbReference>
<dbReference type="InterPro" id="IPR040274">
    <property type="entry name" value="CLE27/CLE43"/>
</dbReference>
<dbReference type="PANTHER" id="PTHR37184">
    <property type="entry name" value="CLAVATA3/ESR (CLE)-RELATED PROTEIN 27"/>
    <property type="match status" value="1"/>
</dbReference>
<keyword evidence="2" id="KW-0472">Membrane</keyword>
<protein>
    <submittedName>
        <fullName evidence="3">CLAVATA3/ESR CLE-related protein 27</fullName>
    </submittedName>
</protein>
<feature type="transmembrane region" description="Helical" evidence="2">
    <location>
        <begin position="12"/>
        <end position="33"/>
    </location>
</feature>
<dbReference type="PANTHER" id="PTHR37184:SF2">
    <property type="entry name" value="CLAVATA3_ESR (CLE)-RELATED PROTEIN 43"/>
    <property type="match status" value="1"/>
</dbReference>
<evidence type="ECO:0000313" key="3">
    <source>
        <dbReference type="EMBL" id="MBW91792.1"/>
    </source>
</evidence>
<reference evidence="3" key="1">
    <citation type="submission" date="2018-02" db="EMBL/GenBank/DDBJ databases">
        <title>Rhizophora mucronata_Transcriptome.</title>
        <authorList>
            <person name="Meera S.P."/>
            <person name="Sreeshan A."/>
            <person name="Augustine A."/>
        </authorList>
    </citation>
    <scope>NUCLEOTIDE SEQUENCE</scope>
    <source>
        <tissue evidence="3">Leaf</tissue>
    </source>
</reference>
<keyword evidence="2" id="KW-0812">Transmembrane</keyword>
<feature type="compositionally biased region" description="Basic and acidic residues" evidence="1">
    <location>
        <begin position="82"/>
        <end position="92"/>
    </location>
</feature>
<evidence type="ECO:0000256" key="2">
    <source>
        <dbReference type="SAM" id="Phobius"/>
    </source>
</evidence>
<name>A0A2P2JE92_RHIMU</name>
<evidence type="ECO:0000256" key="1">
    <source>
        <dbReference type="SAM" id="MobiDB-lite"/>
    </source>
</evidence>